<keyword evidence="5" id="KW-0539">Nucleus</keyword>
<keyword evidence="2" id="KW-0479">Metal-binding</keyword>
<dbReference type="InterPro" id="IPR007219">
    <property type="entry name" value="XnlR_reg_dom"/>
</dbReference>
<evidence type="ECO:0000256" key="3">
    <source>
        <dbReference type="ARBA" id="ARBA00023015"/>
    </source>
</evidence>
<dbReference type="GO" id="GO:0005634">
    <property type="term" value="C:nucleus"/>
    <property type="evidence" value="ECO:0007669"/>
    <property type="project" value="UniProtKB-SubCell"/>
</dbReference>
<evidence type="ECO:0000256" key="1">
    <source>
        <dbReference type="ARBA" id="ARBA00004123"/>
    </source>
</evidence>
<name>A0A9P8UHI4_9PEZI</name>
<keyword evidence="8" id="KW-1185">Reference proteome</keyword>
<dbReference type="GO" id="GO:0003677">
    <property type="term" value="F:DNA binding"/>
    <property type="evidence" value="ECO:0007669"/>
    <property type="project" value="InterPro"/>
</dbReference>
<dbReference type="GO" id="GO:0008270">
    <property type="term" value="F:zinc ion binding"/>
    <property type="evidence" value="ECO:0007669"/>
    <property type="project" value="InterPro"/>
</dbReference>
<keyword evidence="4" id="KW-0804">Transcription</keyword>
<organism evidence="7 8">
    <name type="scientific">Truncatella angustata</name>
    <dbReference type="NCBI Taxonomy" id="152316"/>
    <lineage>
        <taxon>Eukaryota</taxon>
        <taxon>Fungi</taxon>
        <taxon>Dikarya</taxon>
        <taxon>Ascomycota</taxon>
        <taxon>Pezizomycotina</taxon>
        <taxon>Sordariomycetes</taxon>
        <taxon>Xylariomycetidae</taxon>
        <taxon>Amphisphaeriales</taxon>
        <taxon>Sporocadaceae</taxon>
        <taxon>Truncatella</taxon>
    </lineage>
</organism>
<dbReference type="GeneID" id="70136633"/>
<dbReference type="Proteomes" id="UP000758603">
    <property type="component" value="Unassembled WGS sequence"/>
</dbReference>
<keyword evidence="3" id="KW-0805">Transcription regulation</keyword>
<dbReference type="InterPro" id="IPR050815">
    <property type="entry name" value="TF_fung"/>
</dbReference>
<evidence type="ECO:0000313" key="8">
    <source>
        <dbReference type="Proteomes" id="UP000758603"/>
    </source>
</evidence>
<dbReference type="GO" id="GO:0000981">
    <property type="term" value="F:DNA-binding transcription factor activity, RNA polymerase II-specific"/>
    <property type="evidence" value="ECO:0007669"/>
    <property type="project" value="InterPro"/>
</dbReference>
<dbReference type="PANTHER" id="PTHR47338">
    <property type="entry name" value="ZN(II)2CYS6 TRANSCRIPTION FACTOR (EUROFUNG)-RELATED"/>
    <property type="match status" value="1"/>
</dbReference>
<dbReference type="GO" id="GO:0006351">
    <property type="term" value="P:DNA-templated transcription"/>
    <property type="evidence" value="ECO:0007669"/>
    <property type="project" value="InterPro"/>
</dbReference>
<dbReference type="RefSeq" id="XP_045956529.1">
    <property type="nucleotide sequence ID" value="XM_046107742.1"/>
</dbReference>
<dbReference type="Pfam" id="PF04082">
    <property type="entry name" value="Fungal_trans"/>
    <property type="match status" value="1"/>
</dbReference>
<dbReference type="AlphaFoldDB" id="A0A9P8UHI4"/>
<dbReference type="EMBL" id="JAGPXC010000006">
    <property type="protein sequence ID" value="KAH6652251.1"/>
    <property type="molecule type" value="Genomic_DNA"/>
</dbReference>
<evidence type="ECO:0000259" key="6">
    <source>
        <dbReference type="Pfam" id="PF04082"/>
    </source>
</evidence>
<dbReference type="PANTHER" id="PTHR47338:SF16">
    <property type="entry name" value="TRANSCRIPTION FACTOR, PUTATIVE (AFU_ORTHOLOGUE AFUA_2G09360)-RELATED"/>
    <property type="match status" value="1"/>
</dbReference>
<evidence type="ECO:0000256" key="2">
    <source>
        <dbReference type="ARBA" id="ARBA00022723"/>
    </source>
</evidence>
<dbReference type="OrthoDB" id="5239863at2759"/>
<accession>A0A9P8UHI4</accession>
<feature type="domain" description="Xylanolytic transcriptional activator regulatory" evidence="6">
    <location>
        <begin position="15"/>
        <end position="127"/>
    </location>
</feature>
<comment type="subcellular location">
    <subcellularLocation>
        <location evidence="1">Nucleus</location>
    </subcellularLocation>
</comment>
<dbReference type="CDD" id="cd12148">
    <property type="entry name" value="fungal_TF_MHR"/>
    <property type="match status" value="1"/>
</dbReference>
<evidence type="ECO:0000256" key="4">
    <source>
        <dbReference type="ARBA" id="ARBA00023163"/>
    </source>
</evidence>
<proteinExistence type="predicted"/>
<sequence>MAEIMKLDIVAKSGSIIEVETARRIWSSLYMADYCCSVGHGIPRCLERLDSISWHLPMDEITFRLLRPDRMALSAAWKPGLWAHMVTLVRLAGPVHDLNRRTATGDTDNARLDKTVEQLGQQLESWLESLPSDVQMTVQNLNAQQQTGLGGLFISLHLGYHHYSTLLYFRFLESQQASIEVYRTYIKKCKYHAASFSSLLHLSRQMKNCGINYPTIGHMTAVASSVLVHTLLFGNMEETEKARRELNNNFEALIELRQHWPAAYAMIHRLMTFQNICLLSTQSYKLDGWMVRYLLEHSLPLEKRDLPIVLPELDLDMCKLPSNADRFIDLGRYTDFEVMSPVKWNHYEH</sequence>
<evidence type="ECO:0000256" key="5">
    <source>
        <dbReference type="ARBA" id="ARBA00023242"/>
    </source>
</evidence>
<reference evidence="7" key="1">
    <citation type="journal article" date="2021" name="Nat. Commun.">
        <title>Genetic determinants of endophytism in the Arabidopsis root mycobiome.</title>
        <authorList>
            <person name="Mesny F."/>
            <person name="Miyauchi S."/>
            <person name="Thiergart T."/>
            <person name="Pickel B."/>
            <person name="Atanasova L."/>
            <person name="Karlsson M."/>
            <person name="Huettel B."/>
            <person name="Barry K.W."/>
            <person name="Haridas S."/>
            <person name="Chen C."/>
            <person name="Bauer D."/>
            <person name="Andreopoulos W."/>
            <person name="Pangilinan J."/>
            <person name="LaButti K."/>
            <person name="Riley R."/>
            <person name="Lipzen A."/>
            <person name="Clum A."/>
            <person name="Drula E."/>
            <person name="Henrissat B."/>
            <person name="Kohler A."/>
            <person name="Grigoriev I.V."/>
            <person name="Martin F.M."/>
            <person name="Hacquard S."/>
        </authorList>
    </citation>
    <scope>NUCLEOTIDE SEQUENCE</scope>
    <source>
        <strain evidence="7">MPI-SDFR-AT-0073</strain>
    </source>
</reference>
<evidence type="ECO:0000313" key="7">
    <source>
        <dbReference type="EMBL" id="KAH6652251.1"/>
    </source>
</evidence>
<gene>
    <name evidence="7" type="ORF">BKA67DRAFT_661010</name>
</gene>
<comment type="caution">
    <text evidence="7">The sequence shown here is derived from an EMBL/GenBank/DDBJ whole genome shotgun (WGS) entry which is preliminary data.</text>
</comment>
<protein>
    <recommendedName>
        <fullName evidence="6">Xylanolytic transcriptional activator regulatory domain-containing protein</fullName>
    </recommendedName>
</protein>